<dbReference type="PANTHER" id="PTHR44936:SF10">
    <property type="entry name" value="SENSOR PROTEIN RSTB"/>
    <property type="match status" value="1"/>
</dbReference>
<dbReference type="PROSITE" id="PS50885">
    <property type="entry name" value="HAMP"/>
    <property type="match status" value="1"/>
</dbReference>
<comment type="caution">
    <text evidence="10">The sequence shown here is derived from an EMBL/GenBank/DDBJ whole genome shotgun (WGS) entry which is preliminary data.</text>
</comment>
<dbReference type="Gene3D" id="1.10.287.130">
    <property type="match status" value="1"/>
</dbReference>
<accession>A0A0W0TPG4</accession>
<keyword evidence="5" id="KW-0597">Phosphoprotein</keyword>
<dbReference type="InterPro" id="IPR003661">
    <property type="entry name" value="HisK_dim/P_dom"/>
</dbReference>
<dbReference type="SMART" id="SM00304">
    <property type="entry name" value="HAMP"/>
    <property type="match status" value="1"/>
</dbReference>
<evidence type="ECO:0000256" key="4">
    <source>
        <dbReference type="ARBA" id="ARBA00022475"/>
    </source>
</evidence>
<keyword evidence="8 10" id="KW-0418">Kinase</keyword>
<dbReference type="GO" id="GO:0005886">
    <property type="term" value="C:plasma membrane"/>
    <property type="evidence" value="ECO:0007669"/>
    <property type="project" value="UniProtKB-SubCell"/>
</dbReference>
<evidence type="ECO:0000256" key="8">
    <source>
        <dbReference type="ARBA" id="ARBA00022777"/>
    </source>
</evidence>
<dbReference type="PRINTS" id="PR00344">
    <property type="entry name" value="BCTRLSENSOR"/>
</dbReference>
<keyword evidence="7" id="KW-0547">Nucleotide-binding</keyword>
<dbReference type="InterPro" id="IPR036890">
    <property type="entry name" value="HATPase_C_sf"/>
</dbReference>
<dbReference type="Gene3D" id="6.10.340.10">
    <property type="match status" value="1"/>
</dbReference>
<dbReference type="SUPFAM" id="SSF55874">
    <property type="entry name" value="ATPase domain of HSP90 chaperone/DNA topoisomerase II/histidine kinase"/>
    <property type="match status" value="1"/>
</dbReference>
<dbReference type="STRING" id="45065.Lgee_1773"/>
<dbReference type="GO" id="GO:0005524">
    <property type="term" value="F:ATP binding"/>
    <property type="evidence" value="ECO:0007669"/>
    <property type="project" value="UniProtKB-KW"/>
</dbReference>
<dbReference type="AlphaFoldDB" id="A0A0W0TPG4"/>
<evidence type="ECO:0000256" key="6">
    <source>
        <dbReference type="ARBA" id="ARBA00022679"/>
    </source>
</evidence>
<comment type="subcellular location">
    <subcellularLocation>
        <location evidence="2">Cell membrane</location>
        <topology evidence="2">Multi-pass membrane protein</topology>
    </subcellularLocation>
</comment>
<keyword evidence="11" id="KW-1185">Reference proteome</keyword>
<dbReference type="Pfam" id="PF02518">
    <property type="entry name" value="HATPase_c"/>
    <property type="match status" value="1"/>
</dbReference>
<keyword evidence="9" id="KW-0067">ATP-binding</keyword>
<gene>
    <name evidence="10" type="ORF">Lgee_1773</name>
</gene>
<dbReference type="InterPro" id="IPR004358">
    <property type="entry name" value="Sig_transdc_His_kin-like_C"/>
</dbReference>
<evidence type="ECO:0000256" key="1">
    <source>
        <dbReference type="ARBA" id="ARBA00000085"/>
    </source>
</evidence>
<evidence type="ECO:0000256" key="5">
    <source>
        <dbReference type="ARBA" id="ARBA00022553"/>
    </source>
</evidence>
<dbReference type="InterPro" id="IPR003594">
    <property type="entry name" value="HATPase_dom"/>
</dbReference>
<dbReference type="SUPFAM" id="SSF158472">
    <property type="entry name" value="HAMP domain-like"/>
    <property type="match status" value="1"/>
</dbReference>
<evidence type="ECO:0000256" key="7">
    <source>
        <dbReference type="ARBA" id="ARBA00022741"/>
    </source>
</evidence>
<dbReference type="Proteomes" id="UP000054785">
    <property type="component" value="Unassembled WGS sequence"/>
</dbReference>
<dbReference type="EMBL" id="LNYC01000070">
    <property type="protein sequence ID" value="KTC97452.1"/>
    <property type="molecule type" value="Genomic_DNA"/>
</dbReference>
<organism evidence="10 11">
    <name type="scientific">Legionella geestiana</name>
    <dbReference type="NCBI Taxonomy" id="45065"/>
    <lineage>
        <taxon>Bacteria</taxon>
        <taxon>Pseudomonadati</taxon>
        <taxon>Pseudomonadota</taxon>
        <taxon>Gammaproteobacteria</taxon>
        <taxon>Legionellales</taxon>
        <taxon>Legionellaceae</taxon>
        <taxon>Legionella</taxon>
    </lineage>
</organism>
<keyword evidence="4" id="KW-0472">Membrane</keyword>
<dbReference type="SMART" id="SM00388">
    <property type="entry name" value="HisKA"/>
    <property type="match status" value="1"/>
</dbReference>
<dbReference type="InterPro" id="IPR003660">
    <property type="entry name" value="HAMP_dom"/>
</dbReference>
<proteinExistence type="predicted"/>
<dbReference type="CDD" id="cd06225">
    <property type="entry name" value="HAMP"/>
    <property type="match status" value="1"/>
</dbReference>
<keyword evidence="4" id="KW-1003">Cell membrane</keyword>
<dbReference type="EC" id="2.7.13.3" evidence="3"/>
<comment type="catalytic activity">
    <reaction evidence="1">
        <text>ATP + protein L-histidine = ADP + protein N-phospho-L-histidine.</text>
        <dbReference type="EC" id="2.7.13.3"/>
    </reaction>
</comment>
<dbReference type="InterPro" id="IPR036097">
    <property type="entry name" value="HisK_dim/P_sf"/>
</dbReference>
<evidence type="ECO:0000313" key="10">
    <source>
        <dbReference type="EMBL" id="KTC97452.1"/>
    </source>
</evidence>
<protein>
    <recommendedName>
        <fullName evidence="3">histidine kinase</fullName>
        <ecNumber evidence="3">2.7.13.3</ecNumber>
    </recommendedName>
</protein>
<evidence type="ECO:0000313" key="11">
    <source>
        <dbReference type="Proteomes" id="UP000054785"/>
    </source>
</evidence>
<dbReference type="InterPro" id="IPR050980">
    <property type="entry name" value="2C_sensor_his_kinase"/>
</dbReference>
<reference evidence="10 11" key="1">
    <citation type="submission" date="2015-11" db="EMBL/GenBank/DDBJ databases">
        <title>Genomic analysis of 38 Legionella species identifies large and diverse effector repertoires.</title>
        <authorList>
            <person name="Burstein D."/>
            <person name="Amaro F."/>
            <person name="Zusman T."/>
            <person name="Lifshitz Z."/>
            <person name="Cohen O."/>
            <person name="Gilbert J.A."/>
            <person name="Pupko T."/>
            <person name="Shuman H.A."/>
            <person name="Segal G."/>
        </authorList>
    </citation>
    <scope>NUCLEOTIDE SEQUENCE [LARGE SCALE GENOMIC DNA]</scope>
    <source>
        <strain evidence="10 11">ATCC 49504</strain>
    </source>
</reference>
<dbReference type="CDD" id="cd00082">
    <property type="entry name" value="HisKA"/>
    <property type="match status" value="1"/>
</dbReference>
<name>A0A0W0TPG4_9GAMM</name>
<dbReference type="GO" id="GO:0000155">
    <property type="term" value="F:phosphorelay sensor kinase activity"/>
    <property type="evidence" value="ECO:0007669"/>
    <property type="project" value="InterPro"/>
</dbReference>
<sequence>MRSPTIGLYWKIFISFWLATILVIFTTAWVTSEIAQKASVPAREQVFMDSYANAAVATWESGRKEALDAWLRHTGVSRHMDLYLLTSKGEIFGPTPPSPAIRNISKNLVSDVLDSGIFKSGNLLVSHEILTPSGTAYRLVALSDKPIAHFIQIPWASLAVRLMVATFISGIICYLLSVYLTRPLRSLQQAASALASGKLHTRVGRFSGHGKDEIAELSIEFDRMAEQMESLIHSKHRLLQDISHELRSPLARLQLAIALGQAKAGPNVAEAEFSRMELECHRLGTLISEILEFARLEKAPGLSQMEACELVPLLKDIVNDANFEFTHSGKKACLEHTLPCVMQMDVRLMRRALENIIRNALAYSPKETSVKVSMARMDNEVVIHVDDKGPGVPQDELAKIFDPFYRVDTAREKKTGGFGLGLAIAQEAIRLHHGHIEAHLRPEGGLRVSVFLPDAPVLKD</sequence>
<dbReference type="Pfam" id="PF00512">
    <property type="entry name" value="HisKA"/>
    <property type="match status" value="1"/>
</dbReference>
<evidence type="ECO:0000256" key="3">
    <source>
        <dbReference type="ARBA" id="ARBA00012438"/>
    </source>
</evidence>
<keyword evidence="6" id="KW-0808">Transferase</keyword>
<dbReference type="PATRIC" id="fig|45065.4.peg.1924"/>
<evidence type="ECO:0000256" key="2">
    <source>
        <dbReference type="ARBA" id="ARBA00004651"/>
    </source>
</evidence>
<dbReference type="SMART" id="SM00387">
    <property type="entry name" value="HATPase_c"/>
    <property type="match status" value="1"/>
</dbReference>
<evidence type="ECO:0000256" key="9">
    <source>
        <dbReference type="ARBA" id="ARBA00022840"/>
    </source>
</evidence>
<dbReference type="RefSeq" id="WP_028387135.1">
    <property type="nucleotide sequence ID" value="NZ_CAAAHN010000003.1"/>
</dbReference>
<dbReference type="OrthoDB" id="9804645at2"/>
<dbReference type="FunFam" id="3.30.565.10:FF:000006">
    <property type="entry name" value="Sensor histidine kinase WalK"/>
    <property type="match status" value="1"/>
</dbReference>
<dbReference type="PANTHER" id="PTHR44936">
    <property type="entry name" value="SENSOR PROTEIN CREC"/>
    <property type="match status" value="1"/>
</dbReference>
<dbReference type="InterPro" id="IPR005467">
    <property type="entry name" value="His_kinase_dom"/>
</dbReference>
<dbReference type="SUPFAM" id="SSF47384">
    <property type="entry name" value="Homodimeric domain of signal transducing histidine kinase"/>
    <property type="match status" value="1"/>
</dbReference>
<dbReference type="Gene3D" id="3.30.565.10">
    <property type="entry name" value="Histidine kinase-like ATPase, C-terminal domain"/>
    <property type="match status" value="1"/>
</dbReference>
<dbReference type="PROSITE" id="PS50109">
    <property type="entry name" value="HIS_KIN"/>
    <property type="match status" value="1"/>
</dbReference>
<dbReference type="Pfam" id="PF00672">
    <property type="entry name" value="HAMP"/>
    <property type="match status" value="1"/>
</dbReference>